<sequence length="167" mass="18575">MIPTVNGKPVVDKGLDRGAGTLVVCCTEEAGPLGRDTGENRALVLALVYYRLKFTVLFSAAHTDSDSVQISKTIIENPPTDFSRLEEARKYDVWVHHNLRCDRLQGRRDACLNFPTFRENFASLDGLDNRDENGILRTANHKEPILTNSAGTVEGLDPSLRRPTVRP</sequence>
<comment type="caution">
    <text evidence="2">The sequence shown here is derived from an EMBL/GenBank/DDBJ whole genome shotgun (WGS) entry which is preliminary data.</text>
</comment>
<reference evidence="3" key="1">
    <citation type="journal article" date="2015" name="Nat. Genet.">
        <title>The genome and transcriptome of the zoonotic hookworm Ancylostoma ceylanicum identify infection-specific gene families.</title>
        <authorList>
            <person name="Schwarz E.M."/>
            <person name="Hu Y."/>
            <person name="Antoshechkin I."/>
            <person name="Miller M.M."/>
            <person name="Sternberg P.W."/>
            <person name="Aroian R.V."/>
        </authorList>
    </citation>
    <scope>NUCLEOTIDE SEQUENCE</scope>
    <source>
        <strain evidence="3">HY135</strain>
    </source>
</reference>
<feature type="region of interest" description="Disordered" evidence="1">
    <location>
        <begin position="147"/>
        <end position="167"/>
    </location>
</feature>
<dbReference type="Proteomes" id="UP000024635">
    <property type="component" value="Unassembled WGS sequence"/>
</dbReference>
<protein>
    <submittedName>
        <fullName evidence="2">Uncharacterized protein</fullName>
    </submittedName>
</protein>
<evidence type="ECO:0000256" key="1">
    <source>
        <dbReference type="SAM" id="MobiDB-lite"/>
    </source>
</evidence>
<evidence type="ECO:0000313" key="2">
    <source>
        <dbReference type="EMBL" id="EYB81809.1"/>
    </source>
</evidence>
<gene>
    <name evidence="2" type="primary">Acey_s0373.g168</name>
    <name evidence="2" type="ORF">Y032_0373g168</name>
</gene>
<name>A0A016RUZ6_9BILA</name>
<proteinExistence type="predicted"/>
<dbReference type="AlphaFoldDB" id="A0A016RUZ6"/>
<keyword evidence="3" id="KW-1185">Reference proteome</keyword>
<accession>A0A016RUZ6</accession>
<dbReference type="EMBL" id="JARK01001709">
    <property type="protein sequence ID" value="EYB81809.1"/>
    <property type="molecule type" value="Genomic_DNA"/>
</dbReference>
<evidence type="ECO:0000313" key="3">
    <source>
        <dbReference type="Proteomes" id="UP000024635"/>
    </source>
</evidence>
<organism evidence="2 3">
    <name type="scientific">Ancylostoma ceylanicum</name>
    <dbReference type="NCBI Taxonomy" id="53326"/>
    <lineage>
        <taxon>Eukaryota</taxon>
        <taxon>Metazoa</taxon>
        <taxon>Ecdysozoa</taxon>
        <taxon>Nematoda</taxon>
        <taxon>Chromadorea</taxon>
        <taxon>Rhabditida</taxon>
        <taxon>Rhabditina</taxon>
        <taxon>Rhabditomorpha</taxon>
        <taxon>Strongyloidea</taxon>
        <taxon>Ancylostomatidae</taxon>
        <taxon>Ancylostomatinae</taxon>
        <taxon>Ancylostoma</taxon>
    </lineage>
</organism>